<dbReference type="AlphaFoldDB" id="J9BTQ3"/>
<accession>J9BTQ3</accession>
<organism evidence="1">
    <name type="scientific">gut metagenome</name>
    <dbReference type="NCBI Taxonomy" id="749906"/>
    <lineage>
        <taxon>unclassified sequences</taxon>
        <taxon>metagenomes</taxon>
        <taxon>organismal metagenomes</taxon>
    </lineage>
</organism>
<proteinExistence type="predicted"/>
<evidence type="ECO:0000313" key="1">
    <source>
        <dbReference type="EMBL" id="EJW90950.1"/>
    </source>
</evidence>
<comment type="caution">
    <text evidence="1">The sequence shown here is derived from an EMBL/GenBank/DDBJ whole genome shotgun (WGS) entry which is preliminary data.</text>
</comment>
<protein>
    <submittedName>
        <fullName evidence="1">Uncharacterized protein</fullName>
    </submittedName>
</protein>
<reference evidence="1" key="1">
    <citation type="journal article" date="2012" name="PLoS ONE">
        <title>Gene sets for utilization of primary and secondary nutrition supplies in the distal gut of endangered iberian lynx.</title>
        <authorList>
            <person name="Alcaide M."/>
            <person name="Messina E."/>
            <person name="Richter M."/>
            <person name="Bargiela R."/>
            <person name="Peplies J."/>
            <person name="Huws S.A."/>
            <person name="Newbold C.J."/>
            <person name="Golyshin P.N."/>
            <person name="Simon M.A."/>
            <person name="Lopez G."/>
            <person name="Yakimov M.M."/>
            <person name="Ferrer M."/>
        </authorList>
    </citation>
    <scope>NUCLEOTIDE SEQUENCE</scope>
</reference>
<feature type="non-terminal residue" evidence="1">
    <location>
        <position position="66"/>
    </location>
</feature>
<sequence length="66" mass="7379">MLHIQCYQSAETLHVCPSGYLSGYIAVVGKGFPGIVPEYQFRTFAYPVVIEVGYDKELGFHLFAYG</sequence>
<dbReference type="EMBL" id="AMCI01008506">
    <property type="protein sequence ID" value="EJW90950.1"/>
    <property type="molecule type" value="Genomic_DNA"/>
</dbReference>
<gene>
    <name evidence="1" type="ORF">EVA_20943</name>
</gene>
<name>J9BTQ3_9ZZZZ</name>